<reference evidence="2 3" key="1">
    <citation type="journal article" date="2012" name="J. Bacteriol.">
        <title>Complete Genome Sequence of the Beer Spoilage Organism Pediococcus claussenii ATCC BAA-344T.</title>
        <authorList>
            <person name="Pittet V."/>
            <person name="Abegunde T."/>
            <person name="Marfleet T."/>
            <person name="Haakensen M."/>
            <person name="Morrow K."/>
            <person name="Jayaprakash T."/>
            <person name="Schroeder K."/>
            <person name="Trost B."/>
            <person name="Byrns S."/>
            <person name="Bergsveinson J."/>
            <person name="Kusalik A."/>
            <person name="Ziola B."/>
        </authorList>
    </citation>
    <scope>NUCLEOTIDE SEQUENCE [LARGE SCALE GENOMIC DNA]</scope>
    <source>
        <strain evidence="2 3">ATCC BAA-344</strain>
    </source>
</reference>
<dbReference type="KEGG" id="pce:PECL_779"/>
<accession>G8PCR8</accession>
<proteinExistence type="predicted"/>
<feature type="transmembrane region" description="Helical" evidence="1">
    <location>
        <begin position="12"/>
        <end position="32"/>
    </location>
</feature>
<keyword evidence="1" id="KW-1133">Transmembrane helix</keyword>
<sequence>MITPGLSETIRFLLIALAAYDFTDIVYSANVLRKLRGNK</sequence>
<dbReference type="EMBL" id="CP003137">
    <property type="protein sequence ID" value="AEV95053.1"/>
    <property type="molecule type" value="Genomic_DNA"/>
</dbReference>
<gene>
    <name evidence="2" type="ordered locus">PECL_779</name>
</gene>
<dbReference type="PATRIC" id="fig|701521.8.peg.731"/>
<keyword evidence="3" id="KW-1185">Reference proteome</keyword>
<name>G8PCR8_PEDCP</name>
<evidence type="ECO:0000256" key="1">
    <source>
        <dbReference type="SAM" id="Phobius"/>
    </source>
</evidence>
<dbReference type="AlphaFoldDB" id="G8PCR8"/>
<dbReference type="Proteomes" id="UP000005444">
    <property type="component" value="Chromosome"/>
</dbReference>
<dbReference type="HOGENOM" id="CLU_3314186_0_0_9"/>
<evidence type="ECO:0000313" key="3">
    <source>
        <dbReference type="Proteomes" id="UP000005444"/>
    </source>
</evidence>
<organism evidence="2 3">
    <name type="scientific">Pediococcus claussenii (strain ATCC BAA-344 / DSM 14800 / JCM 18046 / KCTC 3811 / LMG 21948 / P06)</name>
    <dbReference type="NCBI Taxonomy" id="701521"/>
    <lineage>
        <taxon>Bacteria</taxon>
        <taxon>Bacillati</taxon>
        <taxon>Bacillota</taxon>
        <taxon>Bacilli</taxon>
        <taxon>Lactobacillales</taxon>
        <taxon>Lactobacillaceae</taxon>
        <taxon>Pediococcus</taxon>
    </lineage>
</organism>
<keyword evidence="1" id="KW-0812">Transmembrane</keyword>
<keyword evidence="1" id="KW-0472">Membrane</keyword>
<protein>
    <submittedName>
        <fullName evidence="2">Membrane protein</fullName>
    </submittedName>
</protein>
<evidence type="ECO:0000313" key="2">
    <source>
        <dbReference type="EMBL" id="AEV95053.1"/>
    </source>
</evidence>